<proteinExistence type="predicted"/>
<dbReference type="STRING" id="1508389.SAMN05444003_1003"/>
<dbReference type="Proteomes" id="UP000184074">
    <property type="component" value="Unassembled WGS sequence"/>
</dbReference>
<dbReference type="AlphaFoldDB" id="A0A1M5MT40"/>
<dbReference type="EMBL" id="FQXB01000001">
    <property type="protein sequence ID" value="SHG80416.1"/>
    <property type="molecule type" value="Genomic_DNA"/>
</dbReference>
<accession>A0A1M5MT40</accession>
<name>A0A1M5MT40_9RHOB</name>
<dbReference type="SUPFAM" id="SSF54909">
    <property type="entry name" value="Dimeric alpha+beta barrel"/>
    <property type="match status" value="1"/>
</dbReference>
<evidence type="ECO:0000313" key="2">
    <source>
        <dbReference type="EMBL" id="SHG80416.1"/>
    </source>
</evidence>
<reference evidence="2 3" key="1">
    <citation type="submission" date="2016-11" db="EMBL/GenBank/DDBJ databases">
        <authorList>
            <person name="Jaros S."/>
            <person name="Januszkiewicz K."/>
            <person name="Wedrychowicz H."/>
        </authorList>
    </citation>
    <scope>NUCLEOTIDE SEQUENCE [LARGE SCALE GENOMIC DNA]</scope>
    <source>
        <strain evidence="2 3">DSM 28715</strain>
    </source>
</reference>
<dbReference type="InterPro" id="IPR021708">
    <property type="entry name" value="DUF3291"/>
</dbReference>
<evidence type="ECO:0000313" key="3">
    <source>
        <dbReference type="Proteomes" id="UP000184074"/>
    </source>
</evidence>
<dbReference type="InterPro" id="IPR011008">
    <property type="entry name" value="Dimeric_a/b-barrel"/>
</dbReference>
<dbReference type="RefSeq" id="WP_072899746.1">
    <property type="nucleotide sequence ID" value="NZ_FQXB01000001.1"/>
</dbReference>
<feature type="domain" description="DUF3291" evidence="1">
    <location>
        <begin position="3"/>
        <end position="141"/>
    </location>
</feature>
<gene>
    <name evidence="2" type="ORF">SAMN05444003_1003</name>
</gene>
<dbReference type="Pfam" id="PF11695">
    <property type="entry name" value="DUF3291"/>
    <property type="match status" value="1"/>
</dbReference>
<protein>
    <recommendedName>
        <fullName evidence="1">DUF3291 domain-containing protein</fullName>
    </recommendedName>
</protein>
<sequence length="157" mass="17838">MHLAEFNFGTLKHPFDDPRIADFQNNIDRVNAVAERSLGFVWRLSDEDMESVQEDQEGPLALRPNTASTLSVWTDAQSLFHFVEKTLHAQFMRRAHEWFVPDDRGHLVMWWIEEGHKPTVADALQRWTLLQSQGPGEHGFGAAELATLINGSSARVS</sequence>
<evidence type="ECO:0000259" key="1">
    <source>
        <dbReference type="Pfam" id="PF11695"/>
    </source>
</evidence>
<keyword evidence="3" id="KW-1185">Reference proteome</keyword>
<organism evidence="2 3">
    <name type="scientific">Cognatiyoonia sediminum</name>
    <dbReference type="NCBI Taxonomy" id="1508389"/>
    <lineage>
        <taxon>Bacteria</taxon>
        <taxon>Pseudomonadati</taxon>
        <taxon>Pseudomonadota</taxon>
        <taxon>Alphaproteobacteria</taxon>
        <taxon>Rhodobacterales</taxon>
        <taxon>Paracoccaceae</taxon>
        <taxon>Cognatiyoonia</taxon>
    </lineage>
</organism>
<dbReference type="OrthoDB" id="2376237at2"/>